<gene>
    <name evidence="2" type="ORF">PV11_02774</name>
</gene>
<sequence length="449" mass="51171">MPVFERVRRKLSRTKSAPGLEQEDDDEGQVNLQPWPSNPLSLSPSDEQLVSKLAFTPDTEFIERPPRLQTPSVATQFSERTIFNNVETGFLSLPTELLMFLQPYLTQSSEVALRHSCSRFLNLYTTPSFVLKGQELFDFLCMTERDQDPTELDRLVCGKCQELHNRTTFPAAEIKQEPTLRDCRQVWLCAHRTLGYQKTVRSIKAGVEAPFRVETLEPCSRCRNSIRNRSVADRPEKGTSIMDLENPKAQSLLISKIGLLQVPSPLYNTRTSGGSGMYKEVFQAKDVSAALQALDFRLCPHLKLGDPYILSKFCRACINTQRLPPGVKGPPCISEWKRDIGDGRSGAKCKGACYDRSCKTQFMFQSRESLSPDASGRRQVWLIIAIYRWLGPLLTTGHESTWANHAVDHKERKEMRERWAAWEKSNKTVRQCMPNWSICLLHPEDSNLR</sequence>
<dbReference type="EMBL" id="KN846951">
    <property type="protein sequence ID" value="KIV87212.1"/>
    <property type="molecule type" value="Genomic_DNA"/>
</dbReference>
<organism evidence="2 3">
    <name type="scientific">Exophiala sideris</name>
    <dbReference type="NCBI Taxonomy" id="1016849"/>
    <lineage>
        <taxon>Eukaryota</taxon>
        <taxon>Fungi</taxon>
        <taxon>Dikarya</taxon>
        <taxon>Ascomycota</taxon>
        <taxon>Pezizomycotina</taxon>
        <taxon>Eurotiomycetes</taxon>
        <taxon>Chaetothyriomycetidae</taxon>
        <taxon>Chaetothyriales</taxon>
        <taxon>Herpotrichiellaceae</taxon>
        <taxon>Exophiala</taxon>
    </lineage>
</organism>
<evidence type="ECO:0008006" key="4">
    <source>
        <dbReference type="Google" id="ProtNLM"/>
    </source>
</evidence>
<protein>
    <recommendedName>
        <fullName evidence="4">F-box domain-containing protein</fullName>
    </recommendedName>
</protein>
<evidence type="ECO:0000256" key="1">
    <source>
        <dbReference type="SAM" id="MobiDB-lite"/>
    </source>
</evidence>
<name>A0A0D1YXB0_9EURO</name>
<feature type="region of interest" description="Disordered" evidence="1">
    <location>
        <begin position="1"/>
        <end position="38"/>
    </location>
</feature>
<proteinExistence type="predicted"/>
<accession>A0A0D1YXB0</accession>
<evidence type="ECO:0000313" key="3">
    <source>
        <dbReference type="Proteomes" id="UP000053599"/>
    </source>
</evidence>
<dbReference type="HOGENOM" id="CLU_527878_0_0_1"/>
<dbReference type="OrthoDB" id="4176762at2759"/>
<dbReference type="Proteomes" id="UP000053599">
    <property type="component" value="Unassembled WGS sequence"/>
</dbReference>
<reference evidence="2 3" key="1">
    <citation type="submission" date="2015-01" db="EMBL/GenBank/DDBJ databases">
        <title>The Genome Sequence of Exophiala sideris CBS121828.</title>
        <authorList>
            <consortium name="The Broad Institute Genomics Platform"/>
            <person name="Cuomo C."/>
            <person name="de Hoog S."/>
            <person name="Gorbushina A."/>
            <person name="Stielow B."/>
            <person name="Teixiera M."/>
            <person name="Abouelleil A."/>
            <person name="Chapman S.B."/>
            <person name="Priest M."/>
            <person name="Young S.K."/>
            <person name="Wortman J."/>
            <person name="Nusbaum C."/>
            <person name="Birren B."/>
        </authorList>
    </citation>
    <scope>NUCLEOTIDE SEQUENCE [LARGE SCALE GENOMIC DNA]</scope>
    <source>
        <strain evidence="2 3">CBS 121828</strain>
    </source>
</reference>
<dbReference type="AlphaFoldDB" id="A0A0D1YXB0"/>
<evidence type="ECO:0000313" key="2">
    <source>
        <dbReference type="EMBL" id="KIV87212.1"/>
    </source>
</evidence>